<feature type="compositionally biased region" description="Basic and acidic residues" evidence="1">
    <location>
        <begin position="1431"/>
        <end position="1448"/>
    </location>
</feature>
<dbReference type="EMBL" id="JAACJN010000221">
    <property type="protein sequence ID" value="KAF5359978.1"/>
    <property type="molecule type" value="Genomic_DNA"/>
</dbReference>
<feature type="compositionally biased region" description="Acidic residues" evidence="1">
    <location>
        <begin position="775"/>
        <end position="786"/>
    </location>
</feature>
<sequence>MSSFDAHGGTPTSPSSLTSMASPLRRLRSEEEIILVSLPNFIVEIPDHFSRPSTYSNVSFISQDHPHALDLDAEDHISIADAYFDAPQQKTSTLVEGRLTVPHASLPRYFTRFHAEMDLPGCLGTHDPTPQSFIKDPMESLRVGCSFVGIHLEQVSRQKWQAFRNSETGKFQCPICEDASHDRVSYFVMRHILNHHPLEPHPTEARPAPRKKLGLMPKGVAGVEGADRAEEDGEQVADGKDEQGANADDERDDEDPTNDGPADEDGDDGNDKPETEAPTLKQIDVEDGWYHNRVPALLTKRFVGHPPAPYHTVTSGRPLWTSDSGKIYTYGHPTGTFSCSHSASGTPDPHCDPSCAVLAYFNAAYVPILKGFARTDLKRMIGRTELEELIAVVLQQESWSQKPGWIDAVFEQLCAHIEEAFGDWLQSFEDIAEHAKTVVPLEPIPFLIPPQQTAPCPGCGLYFQLKLGFQSYTRHLKKCCSLHDLPHSELKARARSCIEGNERWSQPLHQVHWNQKDRVMLSELYRLHLNAQDPTNPNAAPLPSFSPIRPFHFPKIWWQLLIDIQYGPALSPEQILDLPQSLDPGEVLRLVERPLVAACRYKMDTDEWRVEQSLLLAQAAFTVYLKEAGALIQKVPTFSDSEGLSSSSYSRYAKIATAALAFSLRRIQLPDMSSLLPLSHPNKDLEKVKQEIHRDFKAHVGTPYCPPSFPGGIYPPLPQSSSTLLATVNGGWSEVLTLPLQLKNDGPHTSTSTLSPGDRSDVDEGSGSSSSSSSEDSEDDSDDSGEDNPASKYVGDGSDSDGEGDGDSDEEECNEWAGLGLQIKHAIKQVLSKKGRSHRTTFSVLHKLWNEADLYSRSVKDKTQFIPDATNTGNTQIELEALESCFQKLVPASLLPSLRRFEIKRLNDDPSSPQSLFKREDNSAYLAQFIDPLFHQLQAKKPSNGDITLGLNREKTSVWIRDSEEMQRHLVQGILPVTGICPRNFQAANLTYDTFGGKLPDNLNVSGPYLLLHLGVIRPVLKMLLMSPAVRDSSAILSLNRYIFVSMAARSWNFKWSGPEIDLCLMNTVFGVKAADLRLMNTNIIYRWFPHLGCANEHLHDRSSSSALSRQGQHFAWVCKSNYGQSGYLKATSFDVVEFRSQVQISHAFAQLDHIGRFGGECLTEHLMLSMVDCIAHNGHRAMIRAEQFLLAEKPGYNIKMDSRDDIRSSCRFLLRAKPYLRGEDAQEAQGNWTSSWDTLGDEGLVQVTAALTHGFELEEPENNSLQIGYSPRFVASAIYLFDFAINQWATGSYVSLNWENNPRRDEQIASIKKSVLFFKKHRREGWITISQKDLQPKHSSLADDVEPDSEEEEESRFTLKVADNLEELRAREEAQARKEAEAEMAFLAAAATEDAQAHEKARENAKKGTIQKQSRSNEDDVGRKKQKHAKDREKAQSGDGKKQKGDNRPVNARVNK</sequence>
<organism evidence="2 3">
    <name type="scientific">Collybiopsis confluens</name>
    <dbReference type="NCBI Taxonomy" id="2823264"/>
    <lineage>
        <taxon>Eukaryota</taxon>
        <taxon>Fungi</taxon>
        <taxon>Dikarya</taxon>
        <taxon>Basidiomycota</taxon>
        <taxon>Agaricomycotina</taxon>
        <taxon>Agaricomycetes</taxon>
        <taxon>Agaricomycetidae</taxon>
        <taxon>Agaricales</taxon>
        <taxon>Marasmiineae</taxon>
        <taxon>Omphalotaceae</taxon>
        <taxon>Collybiopsis</taxon>
    </lineage>
</organism>
<feature type="compositionally biased region" description="Low complexity" evidence="1">
    <location>
        <begin position="765"/>
        <end position="774"/>
    </location>
</feature>
<feature type="region of interest" description="Disordered" evidence="1">
    <location>
        <begin position="224"/>
        <end position="285"/>
    </location>
</feature>
<feature type="compositionally biased region" description="Low complexity" evidence="1">
    <location>
        <begin position="10"/>
        <end position="22"/>
    </location>
</feature>
<evidence type="ECO:0000256" key="1">
    <source>
        <dbReference type="SAM" id="MobiDB-lite"/>
    </source>
</evidence>
<evidence type="ECO:0000313" key="3">
    <source>
        <dbReference type="Proteomes" id="UP000518752"/>
    </source>
</evidence>
<name>A0A8H5LK39_9AGAR</name>
<feature type="region of interest" description="Disordered" evidence="1">
    <location>
        <begin position="742"/>
        <end position="813"/>
    </location>
</feature>
<feature type="compositionally biased region" description="Acidic residues" evidence="1">
    <location>
        <begin position="1344"/>
        <end position="1355"/>
    </location>
</feature>
<keyword evidence="3" id="KW-1185">Reference proteome</keyword>
<proteinExistence type="predicted"/>
<protein>
    <submittedName>
        <fullName evidence="2">Uncharacterized protein</fullName>
    </submittedName>
</protein>
<feature type="compositionally biased region" description="Acidic residues" evidence="1">
    <location>
        <begin position="798"/>
        <end position="813"/>
    </location>
</feature>
<feature type="region of interest" description="Disordered" evidence="1">
    <location>
        <begin position="1337"/>
        <end position="1359"/>
    </location>
</feature>
<gene>
    <name evidence="2" type="ORF">D9757_012151</name>
</gene>
<feature type="compositionally biased region" description="Basic and acidic residues" evidence="1">
    <location>
        <begin position="1396"/>
        <end position="1407"/>
    </location>
</feature>
<feature type="compositionally biased region" description="Acidic residues" evidence="1">
    <location>
        <begin position="247"/>
        <end position="268"/>
    </location>
</feature>
<accession>A0A8H5LK39</accession>
<dbReference type="OrthoDB" id="3049338at2759"/>
<reference evidence="2 3" key="1">
    <citation type="journal article" date="2020" name="ISME J.">
        <title>Uncovering the hidden diversity of litter-decomposition mechanisms in mushroom-forming fungi.</title>
        <authorList>
            <person name="Floudas D."/>
            <person name="Bentzer J."/>
            <person name="Ahren D."/>
            <person name="Johansson T."/>
            <person name="Persson P."/>
            <person name="Tunlid A."/>
        </authorList>
    </citation>
    <scope>NUCLEOTIDE SEQUENCE [LARGE SCALE GENOMIC DNA]</scope>
    <source>
        <strain evidence="2 3">CBS 406.79</strain>
    </source>
</reference>
<feature type="region of interest" description="Disordered" evidence="1">
    <location>
        <begin position="1390"/>
        <end position="1457"/>
    </location>
</feature>
<feature type="region of interest" description="Disordered" evidence="1">
    <location>
        <begin position="1"/>
        <end position="22"/>
    </location>
</feature>
<evidence type="ECO:0000313" key="2">
    <source>
        <dbReference type="EMBL" id="KAF5359978.1"/>
    </source>
</evidence>
<comment type="caution">
    <text evidence="2">The sequence shown here is derived from an EMBL/GenBank/DDBJ whole genome shotgun (WGS) entry which is preliminary data.</text>
</comment>
<dbReference type="Proteomes" id="UP000518752">
    <property type="component" value="Unassembled WGS sequence"/>
</dbReference>